<organism evidence="2 3">
    <name type="scientific">Fonsecaea multimorphosa CBS 102226</name>
    <dbReference type="NCBI Taxonomy" id="1442371"/>
    <lineage>
        <taxon>Eukaryota</taxon>
        <taxon>Fungi</taxon>
        <taxon>Dikarya</taxon>
        <taxon>Ascomycota</taxon>
        <taxon>Pezizomycotina</taxon>
        <taxon>Eurotiomycetes</taxon>
        <taxon>Chaetothyriomycetidae</taxon>
        <taxon>Chaetothyriales</taxon>
        <taxon>Herpotrichiellaceae</taxon>
        <taxon>Fonsecaea</taxon>
    </lineage>
</organism>
<feature type="region of interest" description="Disordered" evidence="1">
    <location>
        <begin position="80"/>
        <end position="116"/>
    </location>
</feature>
<dbReference type="Pfam" id="PF12223">
    <property type="entry name" value="DUF3602"/>
    <property type="match status" value="1"/>
</dbReference>
<dbReference type="InterPro" id="IPR022024">
    <property type="entry name" value="DUF3602"/>
</dbReference>
<dbReference type="EMBL" id="KN848070">
    <property type="protein sequence ID" value="KIX99021.1"/>
    <property type="molecule type" value="Genomic_DNA"/>
</dbReference>
<accession>A0A0D2IQ04</accession>
<dbReference type="Proteomes" id="UP000053411">
    <property type="component" value="Unassembled WGS sequence"/>
</dbReference>
<dbReference type="OrthoDB" id="2537432at2759"/>
<sequence length="116" mass="12057">MANVSHGRGGAANIGPDDHTYVDGGIVREGPVGNQGDGPYSAGRGGAGNIEHEVKPTSDVPHDAEVVPETATRVAKVESHHVGRGGAGNEQHIHEKKQSGWMDKVKGFFGSPSVKK</sequence>
<dbReference type="RefSeq" id="XP_016633144.1">
    <property type="nucleotide sequence ID" value="XM_016775985.1"/>
</dbReference>
<evidence type="ECO:0000313" key="2">
    <source>
        <dbReference type="EMBL" id="KIX99021.1"/>
    </source>
</evidence>
<evidence type="ECO:0000313" key="3">
    <source>
        <dbReference type="Proteomes" id="UP000053411"/>
    </source>
</evidence>
<dbReference type="VEuPathDB" id="FungiDB:Z520_05482"/>
<name>A0A0D2IQ04_9EURO</name>
<dbReference type="GeneID" id="27711228"/>
<proteinExistence type="predicted"/>
<reference evidence="2 3" key="1">
    <citation type="submission" date="2015-01" db="EMBL/GenBank/DDBJ databases">
        <title>The Genome Sequence of Fonsecaea multimorphosa CBS 102226.</title>
        <authorList>
            <consortium name="The Broad Institute Genomics Platform"/>
            <person name="Cuomo C."/>
            <person name="de Hoog S."/>
            <person name="Gorbushina A."/>
            <person name="Stielow B."/>
            <person name="Teixiera M."/>
            <person name="Abouelleil A."/>
            <person name="Chapman S.B."/>
            <person name="Priest M."/>
            <person name="Young S.K."/>
            <person name="Wortman J."/>
            <person name="Nusbaum C."/>
            <person name="Birren B."/>
        </authorList>
    </citation>
    <scope>NUCLEOTIDE SEQUENCE [LARGE SCALE GENOMIC DNA]</scope>
    <source>
        <strain evidence="2 3">CBS 102226</strain>
    </source>
</reference>
<dbReference type="PANTHER" id="PTHR34693:SF3">
    <property type="match status" value="1"/>
</dbReference>
<feature type="region of interest" description="Disordered" evidence="1">
    <location>
        <begin position="1"/>
        <end position="65"/>
    </location>
</feature>
<feature type="compositionally biased region" description="Basic and acidic residues" evidence="1">
    <location>
        <begin position="91"/>
        <end position="106"/>
    </location>
</feature>
<gene>
    <name evidence="2" type="ORF">Z520_05482</name>
</gene>
<dbReference type="AlphaFoldDB" id="A0A0D2IQ04"/>
<dbReference type="PANTHER" id="PTHR34693">
    <property type="entry name" value="PROTEIN PAR32"/>
    <property type="match status" value="1"/>
</dbReference>
<feature type="compositionally biased region" description="Basic and acidic residues" evidence="1">
    <location>
        <begin position="50"/>
        <end position="65"/>
    </location>
</feature>
<protein>
    <submittedName>
        <fullName evidence="2">Uncharacterized protein</fullName>
    </submittedName>
</protein>
<keyword evidence="3" id="KW-1185">Reference proteome</keyword>
<dbReference type="InterPro" id="IPR053203">
    <property type="entry name" value="Cisplatin_resist-associated"/>
</dbReference>
<evidence type="ECO:0000256" key="1">
    <source>
        <dbReference type="SAM" id="MobiDB-lite"/>
    </source>
</evidence>